<dbReference type="eggNOG" id="COG5403">
    <property type="taxonomic scope" value="Bacteria"/>
</dbReference>
<reference evidence="3" key="1">
    <citation type="journal article" date="2011" name="J. Bacteriol.">
        <title>Genome sequences of eight morphologically diverse alphaproteobacteria.</title>
        <authorList>
            <consortium name="US DOE Joint Genome Institute"/>
            <person name="Brown P.J."/>
            <person name="Kysela D.T."/>
            <person name="Buechlein A."/>
            <person name="Hemmerich C."/>
            <person name="Brun Y.V."/>
        </authorList>
    </citation>
    <scope>NUCLEOTIDE SEQUENCE [LARGE SCALE GENOMIC DNA]</scope>
    <source>
        <strain evidence="3">ATCC 51888 / DSM 1869 / NCIB 11706 / TK 0415</strain>
    </source>
</reference>
<proteinExistence type="predicted"/>
<dbReference type="InterPro" id="IPR009282">
    <property type="entry name" value="DUF937"/>
</dbReference>
<evidence type="ECO:0000313" key="3">
    <source>
        <dbReference type="Proteomes" id="UP000002033"/>
    </source>
</evidence>
<dbReference type="OrthoDB" id="7929816at2"/>
<organism evidence="2 3">
    <name type="scientific">Hyphomicrobium denitrificans (strain ATCC 51888 / DSM 1869 / NCIMB 11706 / TK 0415)</name>
    <dbReference type="NCBI Taxonomy" id="582899"/>
    <lineage>
        <taxon>Bacteria</taxon>
        <taxon>Pseudomonadati</taxon>
        <taxon>Pseudomonadota</taxon>
        <taxon>Alphaproteobacteria</taxon>
        <taxon>Hyphomicrobiales</taxon>
        <taxon>Hyphomicrobiaceae</taxon>
        <taxon>Hyphomicrobium</taxon>
    </lineage>
</organism>
<keyword evidence="3" id="KW-1185">Reference proteome</keyword>
<dbReference type="AlphaFoldDB" id="D8JS92"/>
<name>D8JS92_HYPDA</name>
<dbReference type="EMBL" id="CP002083">
    <property type="protein sequence ID" value="ADJ22351.1"/>
    <property type="molecule type" value="Genomic_DNA"/>
</dbReference>
<dbReference type="HOGENOM" id="CLU_681103_0_0_5"/>
<dbReference type="RefSeq" id="WP_013214570.1">
    <property type="nucleotide sequence ID" value="NC_014313.1"/>
</dbReference>
<protein>
    <recommendedName>
        <fullName evidence="4">DUF937 domain-containing protein</fullName>
    </recommendedName>
</protein>
<accession>D8JS92</accession>
<evidence type="ECO:0008006" key="4">
    <source>
        <dbReference type="Google" id="ProtNLM"/>
    </source>
</evidence>
<sequence>MSANLIASITQALSANIVTRIASGLGLDRSQAEKALQAGIPGLLAALVSLISRPGGASALNSAIAQQPPGLLSNLGNVIGSPTQNNVVEGGASLLNSLLGGSTSSALANAVSQYVGVGGGISKSLMGLLAPVVLSVLGQEQRARGLDADGLADLVESQKDSIARAIPSGFSKYLQGTGILDGVMGDERAATAADPASRPQYTTPTERYSDQSREASSPWRWALPALAVLALLGIAWSLRTGSGPDVTAVAPPPATETPARTEANSNSPSNTGTSTGAAGTDIMPTPFQALDSIRGVKVGDTDFGAQIANAVDGMRSSLSSIKDEASAQAVAQPLAKSADEFSRLKKMLDQLSPDVRKTVVNAIAATRPMLDQMFDKALAIPGVSALIKPTVDSVRAEFDTLSAA</sequence>
<dbReference type="KEGG" id="hdn:Hden_0530"/>
<dbReference type="Pfam" id="PF06078">
    <property type="entry name" value="DUF937"/>
    <property type="match status" value="1"/>
</dbReference>
<dbReference type="Proteomes" id="UP000002033">
    <property type="component" value="Chromosome"/>
</dbReference>
<dbReference type="STRING" id="582899.Hden_0530"/>
<feature type="compositionally biased region" description="Low complexity" evidence="1">
    <location>
        <begin position="256"/>
        <end position="280"/>
    </location>
</feature>
<gene>
    <name evidence="2" type="ordered locus">Hden_0530</name>
</gene>
<feature type="region of interest" description="Disordered" evidence="1">
    <location>
        <begin position="190"/>
        <end position="214"/>
    </location>
</feature>
<evidence type="ECO:0000313" key="2">
    <source>
        <dbReference type="EMBL" id="ADJ22351.1"/>
    </source>
</evidence>
<feature type="region of interest" description="Disordered" evidence="1">
    <location>
        <begin position="247"/>
        <end position="281"/>
    </location>
</feature>
<evidence type="ECO:0000256" key="1">
    <source>
        <dbReference type="SAM" id="MobiDB-lite"/>
    </source>
</evidence>